<dbReference type="NCBIfam" id="TIGR01573">
    <property type="entry name" value="cas2"/>
    <property type="match status" value="1"/>
</dbReference>
<evidence type="ECO:0000256" key="4">
    <source>
        <dbReference type="ARBA" id="ARBA00022801"/>
    </source>
</evidence>
<dbReference type="Proteomes" id="UP000177698">
    <property type="component" value="Unassembled WGS sequence"/>
</dbReference>
<keyword evidence="5" id="KW-0460">Magnesium</keyword>
<dbReference type="EMBL" id="MGAG01000028">
    <property type="protein sequence ID" value="OGK40162.1"/>
    <property type="molecule type" value="Genomic_DNA"/>
</dbReference>
<keyword evidence="6" id="KW-0051">Antiviral defense</keyword>
<protein>
    <submittedName>
        <fullName evidence="9">CRISPR-associated endonuclease Cas2</fullName>
    </submittedName>
</protein>
<feature type="transmembrane region" description="Helical" evidence="7">
    <location>
        <begin position="25"/>
        <end position="46"/>
    </location>
</feature>
<keyword evidence="7" id="KW-1133">Transmembrane helix</keyword>
<dbReference type="InterPro" id="IPR048846">
    <property type="entry name" value="PaaX-like_central"/>
</dbReference>
<keyword evidence="7" id="KW-0812">Transmembrane</keyword>
<feature type="domain" description="Transcriptional repressor PaaX-like central Cas2-like" evidence="8">
    <location>
        <begin position="119"/>
        <end position="197"/>
    </location>
</feature>
<dbReference type="Pfam" id="PF20803">
    <property type="entry name" value="PaaX_M"/>
    <property type="match status" value="1"/>
</dbReference>
<dbReference type="STRING" id="1802056.A2954_06525"/>
<dbReference type="GO" id="GO:0043571">
    <property type="term" value="P:maintenance of CRISPR repeat elements"/>
    <property type="evidence" value="ECO:0007669"/>
    <property type="project" value="InterPro"/>
</dbReference>
<accession>A0A1F7IA01</accession>
<comment type="caution">
    <text evidence="9">The sequence shown here is derived from an EMBL/GenBank/DDBJ whole genome shotgun (WGS) entry which is preliminary data.</text>
</comment>
<evidence type="ECO:0000256" key="2">
    <source>
        <dbReference type="ARBA" id="ARBA00022723"/>
    </source>
</evidence>
<dbReference type="GO" id="GO:0004521">
    <property type="term" value="F:RNA endonuclease activity"/>
    <property type="evidence" value="ECO:0007669"/>
    <property type="project" value="InterPro"/>
</dbReference>
<keyword evidence="3 9" id="KW-0255">Endonuclease</keyword>
<keyword evidence="4" id="KW-0378">Hydrolase</keyword>
<sequence length="204" mass="24194">MVKSIAKTPDKTKDKGFKHRELREIVIKCIGISILLGGTFLVTPNFPIVYGGILKLIEEFTKKKIPEAKIKRVLKNLERKEIISIEKKGDQVLVRLKGWIPTVLKYSLKSLMDFKRREKKWPGKWFLVFFDVPEKQRNKRDYLRSFLKDVGFYPYQQSVYIFPYECEEEIKLIKQIVESAKYLSYIVAERIEFEAEAKRHFNLI</sequence>
<proteinExistence type="predicted"/>
<name>A0A1F7IA01_9BACT</name>
<dbReference type="AlphaFoldDB" id="A0A1F7IA01"/>
<evidence type="ECO:0000256" key="6">
    <source>
        <dbReference type="ARBA" id="ARBA00023118"/>
    </source>
</evidence>
<reference evidence="9 10" key="1">
    <citation type="journal article" date="2016" name="Nat. Commun.">
        <title>Thousands of microbial genomes shed light on interconnected biogeochemical processes in an aquifer system.</title>
        <authorList>
            <person name="Anantharaman K."/>
            <person name="Brown C.T."/>
            <person name="Hug L.A."/>
            <person name="Sharon I."/>
            <person name="Castelle C.J."/>
            <person name="Probst A.J."/>
            <person name="Thomas B.C."/>
            <person name="Singh A."/>
            <person name="Wilkins M.J."/>
            <person name="Karaoz U."/>
            <person name="Brodie E.L."/>
            <person name="Williams K.H."/>
            <person name="Hubbard S.S."/>
            <person name="Banfield J.F."/>
        </authorList>
    </citation>
    <scope>NUCLEOTIDE SEQUENCE [LARGE SCALE GENOMIC DNA]</scope>
</reference>
<dbReference type="SUPFAM" id="SSF143430">
    <property type="entry name" value="TTP0101/SSO1404-like"/>
    <property type="match status" value="1"/>
</dbReference>
<keyword evidence="7" id="KW-0472">Membrane</keyword>
<dbReference type="Gene3D" id="3.30.70.2650">
    <property type="match status" value="1"/>
</dbReference>
<dbReference type="InterPro" id="IPR021127">
    <property type="entry name" value="CRISPR_associated_Cas2"/>
</dbReference>
<evidence type="ECO:0000313" key="10">
    <source>
        <dbReference type="Proteomes" id="UP000177698"/>
    </source>
</evidence>
<gene>
    <name evidence="9" type="ORF">A2954_06525</name>
</gene>
<evidence type="ECO:0000256" key="1">
    <source>
        <dbReference type="ARBA" id="ARBA00022722"/>
    </source>
</evidence>
<organism evidence="9 10">
    <name type="scientific">Candidatus Roizmanbacteria bacterium RIFCSPLOWO2_01_FULL_37_12</name>
    <dbReference type="NCBI Taxonomy" id="1802056"/>
    <lineage>
        <taxon>Bacteria</taxon>
        <taxon>Candidatus Roizmaniibacteriota</taxon>
    </lineage>
</organism>
<keyword evidence="2" id="KW-0479">Metal-binding</keyword>
<evidence type="ECO:0000256" key="3">
    <source>
        <dbReference type="ARBA" id="ARBA00022759"/>
    </source>
</evidence>
<evidence type="ECO:0000313" key="9">
    <source>
        <dbReference type="EMBL" id="OGK40162.1"/>
    </source>
</evidence>
<evidence type="ECO:0000259" key="8">
    <source>
        <dbReference type="Pfam" id="PF20803"/>
    </source>
</evidence>
<evidence type="ECO:0000256" key="5">
    <source>
        <dbReference type="ARBA" id="ARBA00022842"/>
    </source>
</evidence>
<evidence type="ECO:0000256" key="7">
    <source>
        <dbReference type="SAM" id="Phobius"/>
    </source>
</evidence>
<keyword evidence="1" id="KW-0540">Nuclease</keyword>